<protein>
    <submittedName>
        <fullName evidence="2">Uncharacterized protein</fullName>
    </submittedName>
</protein>
<proteinExistence type="predicted"/>
<evidence type="ECO:0000256" key="1">
    <source>
        <dbReference type="SAM" id="MobiDB-lite"/>
    </source>
</evidence>
<dbReference type="AlphaFoldDB" id="A0AAD5UD11"/>
<name>A0AAD5UD11_9FUNG</name>
<dbReference type="EMBL" id="JADGKB010000082">
    <property type="protein sequence ID" value="KAJ3254583.1"/>
    <property type="molecule type" value="Genomic_DNA"/>
</dbReference>
<evidence type="ECO:0000313" key="2">
    <source>
        <dbReference type="EMBL" id="KAJ3254583.1"/>
    </source>
</evidence>
<evidence type="ECO:0000313" key="3">
    <source>
        <dbReference type="Proteomes" id="UP001210925"/>
    </source>
</evidence>
<sequence length="186" mass="21576">MYLLYPIADKSKILQEQNGKIHFCSKQEPVYLQDNSIKLKNDYLGYNTTLVSQSKPFKWTIDIIATRSKTGHYVPSSHTLIVSLRVNDSYLNYFREDIELIKHDDIELKETLDLYRMGWETEHVGKIWILETLEEIDEQQALVDIINTFDQKELQEMMDESASTAETEESVDLTDTSDLTGNSKSD</sequence>
<keyword evidence="3" id="KW-1185">Reference proteome</keyword>
<gene>
    <name evidence="2" type="ORF">HK103_007068</name>
</gene>
<accession>A0AAD5UD11</accession>
<comment type="caution">
    <text evidence="2">The sequence shown here is derived from an EMBL/GenBank/DDBJ whole genome shotgun (WGS) entry which is preliminary data.</text>
</comment>
<feature type="compositionally biased region" description="Polar residues" evidence="1">
    <location>
        <begin position="173"/>
        <end position="186"/>
    </location>
</feature>
<dbReference type="Proteomes" id="UP001210925">
    <property type="component" value="Unassembled WGS sequence"/>
</dbReference>
<organism evidence="2 3">
    <name type="scientific">Boothiomyces macroporosus</name>
    <dbReference type="NCBI Taxonomy" id="261099"/>
    <lineage>
        <taxon>Eukaryota</taxon>
        <taxon>Fungi</taxon>
        <taxon>Fungi incertae sedis</taxon>
        <taxon>Chytridiomycota</taxon>
        <taxon>Chytridiomycota incertae sedis</taxon>
        <taxon>Chytridiomycetes</taxon>
        <taxon>Rhizophydiales</taxon>
        <taxon>Terramycetaceae</taxon>
        <taxon>Boothiomyces</taxon>
    </lineage>
</organism>
<feature type="region of interest" description="Disordered" evidence="1">
    <location>
        <begin position="157"/>
        <end position="186"/>
    </location>
</feature>
<reference evidence="2" key="1">
    <citation type="submission" date="2020-05" db="EMBL/GenBank/DDBJ databases">
        <title>Phylogenomic resolution of chytrid fungi.</title>
        <authorList>
            <person name="Stajich J.E."/>
            <person name="Amses K."/>
            <person name="Simmons R."/>
            <person name="Seto K."/>
            <person name="Myers J."/>
            <person name="Bonds A."/>
            <person name="Quandt C.A."/>
            <person name="Barry K."/>
            <person name="Liu P."/>
            <person name="Grigoriev I."/>
            <person name="Longcore J.E."/>
            <person name="James T.Y."/>
        </authorList>
    </citation>
    <scope>NUCLEOTIDE SEQUENCE</scope>
    <source>
        <strain evidence="2">PLAUS21</strain>
    </source>
</reference>